<dbReference type="InterPro" id="IPR055170">
    <property type="entry name" value="GFO_IDH_MocA-like_dom"/>
</dbReference>
<dbReference type="GO" id="GO:0000166">
    <property type="term" value="F:nucleotide binding"/>
    <property type="evidence" value="ECO:0007669"/>
    <property type="project" value="InterPro"/>
</dbReference>
<dbReference type="SUPFAM" id="SSF55347">
    <property type="entry name" value="Glyceraldehyde-3-phosphate dehydrogenase-like, C-terminal domain"/>
    <property type="match status" value="1"/>
</dbReference>
<name>A0A0J6SQJ0_9HYPH</name>
<dbReference type="SUPFAM" id="SSF51735">
    <property type="entry name" value="NAD(P)-binding Rossmann-fold domains"/>
    <property type="match status" value="1"/>
</dbReference>
<protein>
    <submittedName>
        <fullName evidence="3">Oxidoreductase</fullName>
    </submittedName>
</protein>
<evidence type="ECO:0000259" key="2">
    <source>
        <dbReference type="Pfam" id="PF22725"/>
    </source>
</evidence>
<dbReference type="PANTHER" id="PTHR43377:SF1">
    <property type="entry name" value="BILIVERDIN REDUCTASE A"/>
    <property type="match status" value="1"/>
</dbReference>
<gene>
    <name evidence="3" type="ORF">VQ03_21520</name>
</gene>
<dbReference type="EMBL" id="LABZ01000160">
    <property type="protein sequence ID" value="KMO35633.1"/>
    <property type="molecule type" value="Genomic_DNA"/>
</dbReference>
<dbReference type="Pfam" id="PF22725">
    <property type="entry name" value="GFO_IDH_MocA_C3"/>
    <property type="match status" value="1"/>
</dbReference>
<dbReference type="RefSeq" id="WP_048452943.1">
    <property type="nucleotide sequence ID" value="NZ_JBNNPJ010000168.1"/>
</dbReference>
<dbReference type="PATRIC" id="fig|1187852.3.peg.1802"/>
<evidence type="ECO:0000313" key="3">
    <source>
        <dbReference type="EMBL" id="KMO35633.1"/>
    </source>
</evidence>
<keyword evidence="4" id="KW-1185">Reference proteome</keyword>
<evidence type="ECO:0000313" key="4">
    <source>
        <dbReference type="Proteomes" id="UP000036449"/>
    </source>
</evidence>
<dbReference type="InterPro" id="IPR000683">
    <property type="entry name" value="Gfo/Idh/MocA-like_OxRdtase_N"/>
</dbReference>
<organism evidence="3 4">
    <name type="scientific">Methylobacterium tarhaniae</name>
    <dbReference type="NCBI Taxonomy" id="1187852"/>
    <lineage>
        <taxon>Bacteria</taxon>
        <taxon>Pseudomonadati</taxon>
        <taxon>Pseudomonadota</taxon>
        <taxon>Alphaproteobacteria</taxon>
        <taxon>Hyphomicrobiales</taxon>
        <taxon>Methylobacteriaceae</taxon>
        <taxon>Methylobacterium</taxon>
    </lineage>
</organism>
<evidence type="ECO:0000259" key="1">
    <source>
        <dbReference type="Pfam" id="PF01408"/>
    </source>
</evidence>
<dbReference type="AlphaFoldDB" id="A0A0J6SQJ0"/>
<dbReference type="Gene3D" id="3.30.360.10">
    <property type="entry name" value="Dihydrodipicolinate Reductase, domain 2"/>
    <property type="match status" value="1"/>
</dbReference>
<comment type="caution">
    <text evidence="3">The sequence shown here is derived from an EMBL/GenBank/DDBJ whole genome shotgun (WGS) entry which is preliminary data.</text>
</comment>
<dbReference type="PANTHER" id="PTHR43377">
    <property type="entry name" value="BILIVERDIN REDUCTASE A"/>
    <property type="match status" value="1"/>
</dbReference>
<sequence length="379" mass="41152">MASIGIVGTGFVADYYMRSLATLPDVTVAGAWDIDRDRLHAFRKYWRVPAATSLDDLIGRRPDLILNLTNPGSHYAVTLACLEAGLAVYSEKPLATRLDDARHLHRVATERGVMLASAPCSLLGESAQTVWKALRERIIGTPRLVYAEIDDGFLIRAPHDRWRSESGAPWPVQDELAVGCALQHAGYYLTWLIAMFGSVTRVASASAEVLGLTLADGSAAAPTYACASLFFESGVVARLTCSVVAPHDHSLRIFGDDGILEVGECWSNDAAVRLRRRHVLRRRLIDSPLTRRLRVKQRTHAKIGRKGATAMNFALGPQEMLSARAEGRASRLDADFALHLTEVALAIQNAGDGTGHQEIASRAGRVAPMPWAADDRAAG</sequence>
<dbReference type="InterPro" id="IPR051450">
    <property type="entry name" value="Gfo/Idh/MocA_Oxidoreductases"/>
</dbReference>
<feature type="domain" description="GFO/IDH/MocA-like oxidoreductase" evidence="2">
    <location>
        <begin position="128"/>
        <end position="261"/>
    </location>
</feature>
<proteinExistence type="predicted"/>
<dbReference type="InterPro" id="IPR036291">
    <property type="entry name" value="NAD(P)-bd_dom_sf"/>
</dbReference>
<dbReference type="Gene3D" id="3.40.50.720">
    <property type="entry name" value="NAD(P)-binding Rossmann-like Domain"/>
    <property type="match status" value="1"/>
</dbReference>
<dbReference type="Pfam" id="PF01408">
    <property type="entry name" value="GFO_IDH_MocA"/>
    <property type="match status" value="1"/>
</dbReference>
<reference evidence="3 4" key="1">
    <citation type="submission" date="2015-03" db="EMBL/GenBank/DDBJ databases">
        <title>Genome sequencing of Methylobacterium tarhaniae DSM 25844.</title>
        <authorList>
            <person name="Chaudhry V."/>
            <person name="Patil P.B."/>
        </authorList>
    </citation>
    <scope>NUCLEOTIDE SEQUENCE [LARGE SCALE GENOMIC DNA]</scope>
    <source>
        <strain evidence="3 4">DSM 25844</strain>
    </source>
</reference>
<dbReference type="Proteomes" id="UP000036449">
    <property type="component" value="Unassembled WGS sequence"/>
</dbReference>
<accession>A0A0J6SQJ0</accession>
<feature type="domain" description="Gfo/Idh/MocA-like oxidoreductase N-terminal" evidence="1">
    <location>
        <begin position="4"/>
        <end position="116"/>
    </location>
</feature>